<evidence type="ECO:0000256" key="5">
    <source>
        <dbReference type="ARBA" id="ARBA00023152"/>
    </source>
</evidence>
<evidence type="ECO:0000256" key="8">
    <source>
        <dbReference type="ARBA" id="ARBA00072515"/>
    </source>
</evidence>
<dbReference type="PANTHER" id="PTHR11627">
    <property type="entry name" value="FRUCTOSE-BISPHOSPHATE ALDOLASE"/>
    <property type="match status" value="1"/>
</dbReference>
<dbReference type="Gene3D" id="3.20.20.70">
    <property type="entry name" value="Aldolase class I"/>
    <property type="match status" value="1"/>
</dbReference>
<dbReference type="Pfam" id="PF00274">
    <property type="entry name" value="Glycolytic"/>
    <property type="match status" value="1"/>
</dbReference>
<evidence type="ECO:0000256" key="6">
    <source>
        <dbReference type="ARBA" id="ARBA00023239"/>
    </source>
</evidence>
<comment type="catalytic activity">
    <reaction evidence="1">
        <text>beta-D-fructose 1,6-bisphosphate = D-glyceraldehyde 3-phosphate + dihydroxyacetone phosphate</text>
        <dbReference type="Rhea" id="RHEA:14729"/>
        <dbReference type="ChEBI" id="CHEBI:32966"/>
        <dbReference type="ChEBI" id="CHEBI:57642"/>
        <dbReference type="ChEBI" id="CHEBI:59776"/>
        <dbReference type="EC" id="4.1.2.13"/>
    </reaction>
</comment>
<dbReference type="EC" id="4.1.2.13" evidence="4"/>
<evidence type="ECO:0000313" key="9">
    <source>
        <dbReference type="EMBL" id="KWW99460.1"/>
    </source>
</evidence>
<dbReference type="EMBL" id="LAXD01000001">
    <property type="protein sequence ID" value="KWW99460.1"/>
    <property type="molecule type" value="Genomic_DNA"/>
</dbReference>
<dbReference type="GO" id="GO:0006096">
    <property type="term" value="P:glycolytic process"/>
    <property type="evidence" value="ECO:0007669"/>
    <property type="project" value="UniProtKB-UniPathway"/>
</dbReference>
<organism evidence="9 10">
    <name type="scientific">Carbonactinospora thermoautotrophica</name>
    <dbReference type="NCBI Taxonomy" id="1469144"/>
    <lineage>
        <taxon>Bacteria</taxon>
        <taxon>Bacillati</taxon>
        <taxon>Actinomycetota</taxon>
        <taxon>Actinomycetes</taxon>
        <taxon>Kitasatosporales</taxon>
        <taxon>Carbonactinosporaceae</taxon>
        <taxon>Carbonactinospora</taxon>
    </lineage>
</organism>
<comment type="similarity">
    <text evidence="3">Belongs to the class I fructose-bisphosphate aldolase family.</text>
</comment>
<name>A0A132MNM4_9ACTN</name>
<dbReference type="UniPathway" id="UPA00109">
    <property type="reaction ID" value="UER00183"/>
</dbReference>
<dbReference type="SUPFAM" id="SSF51569">
    <property type="entry name" value="Aldolase"/>
    <property type="match status" value="1"/>
</dbReference>
<dbReference type="PATRIC" id="fig|1469144.10.peg.1220"/>
<keyword evidence="6" id="KW-0456">Lyase</keyword>
<comment type="pathway">
    <text evidence="2">Carbohydrate degradation; glycolysis; D-glyceraldehyde 3-phosphate and glycerone phosphate from D-glucose: step 4/4.</text>
</comment>
<evidence type="ECO:0000256" key="4">
    <source>
        <dbReference type="ARBA" id="ARBA00013068"/>
    </source>
</evidence>
<keyword evidence="5" id="KW-0324">Glycolysis</keyword>
<reference evidence="10" key="1">
    <citation type="submission" date="2015-04" db="EMBL/GenBank/DDBJ databases">
        <title>Physiological reanalysis, assessment of diazotrophy, and genome sequences of multiple isolates of Streptomyces thermoautotrophicus.</title>
        <authorList>
            <person name="MacKellar D.C."/>
            <person name="Lieber L."/>
            <person name="Norman J."/>
            <person name="Bolger A."/>
            <person name="Tobin C."/>
            <person name="Murray J.W."/>
            <person name="Chang R."/>
            <person name="Ford T."/>
            <person name="Nguyen P.Q."/>
            <person name="Woodward J."/>
            <person name="Permingeat H."/>
            <person name="Joshi N.S."/>
            <person name="Silver P.A."/>
            <person name="Usadel B."/>
            <person name="Rutherford A.W."/>
            <person name="Friesen M."/>
            <person name="Prell J."/>
        </authorList>
    </citation>
    <scope>NUCLEOTIDE SEQUENCE [LARGE SCALE GENOMIC DNA]</scope>
    <source>
        <strain evidence="10">H1</strain>
    </source>
</reference>
<dbReference type="NCBIfam" id="NF033379">
    <property type="entry name" value="FrucBisAld_I"/>
    <property type="match status" value="1"/>
</dbReference>
<proteinExistence type="inferred from homology"/>
<dbReference type="InterPro" id="IPR013785">
    <property type="entry name" value="Aldolase_TIM"/>
</dbReference>
<sequence>MTRCRAWWTLSASLSASFVGDLVGDFVAKECRAVTDVTDLARTAAAMVAPGKGILAADESIKTMSARLEKAGVAPTEENRRAYREMLVTTPGLAEGISGVILCDETFRQSLSDGSTFPEGLTQRGMLPGIKVDTGAKPLAGAPGETVTEGLDGLRERLAEYVALGARFAKWRAVIVIGDGRPTQRALRANAHALARYAALCQEAGLVPIVEPEVLMDGAHPMSRCAAVTSATLLEVFAELRDFGVQLDGIVLKPNMVVPGKDSAEDVTPEDVARATVDTLRPVVPEEVAGIAFLSGGQSAAQATANLAAMQQLQAPWPLTFSFGRALVDPALAAWKGDPQRVADGQQALAHRVRCNTAALKGDYTEELEHDRVA</sequence>
<evidence type="ECO:0000313" key="10">
    <source>
        <dbReference type="Proteomes" id="UP000070188"/>
    </source>
</evidence>
<dbReference type="FunFam" id="3.20.20.70:FF:000140">
    <property type="entry name" value="Fructose-bisphosphate aldolase"/>
    <property type="match status" value="1"/>
</dbReference>
<protein>
    <recommendedName>
        <fullName evidence="8">Probable fructose-bisphosphate aldolase class 1</fullName>
        <ecNumber evidence="4">4.1.2.13</ecNumber>
    </recommendedName>
    <alternativeName>
        <fullName evidence="7">Fructose-bisphosphate aldolase class I</fullName>
    </alternativeName>
</protein>
<gene>
    <name evidence="9" type="ORF">LI90_1095</name>
</gene>
<evidence type="ECO:0000256" key="3">
    <source>
        <dbReference type="ARBA" id="ARBA00010387"/>
    </source>
</evidence>
<accession>A0A132MNM4</accession>
<dbReference type="STRING" id="1469144.LI90_1095"/>
<dbReference type="GO" id="GO:0004332">
    <property type="term" value="F:fructose-bisphosphate aldolase activity"/>
    <property type="evidence" value="ECO:0007669"/>
    <property type="project" value="UniProtKB-EC"/>
</dbReference>
<dbReference type="Proteomes" id="UP000070188">
    <property type="component" value="Unassembled WGS sequence"/>
</dbReference>
<evidence type="ECO:0000256" key="1">
    <source>
        <dbReference type="ARBA" id="ARBA00000441"/>
    </source>
</evidence>
<evidence type="ECO:0000256" key="2">
    <source>
        <dbReference type="ARBA" id="ARBA00004714"/>
    </source>
</evidence>
<keyword evidence="10" id="KW-1185">Reference proteome</keyword>
<evidence type="ECO:0000256" key="7">
    <source>
        <dbReference type="ARBA" id="ARBA00029799"/>
    </source>
</evidence>
<comment type="caution">
    <text evidence="9">The sequence shown here is derived from an EMBL/GenBank/DDBJ whole genome shotgun (WGS) entry which is preliminary data.</text>
</comment>
<dbReference type="AlphaFoldDB" id="A0A132MNM4"/>
<dbReference type="InterPro" id="IPR000741">
    <property type="entry name" value="FBA_I"/>
</dbReference>